<evidence type="ECO:0000256" key="4">
    <source>
        <dbReference type="ARBA" id="ARBA00022679"/>
    </source>
</evidence>
<dbReference type="PANTHER" id="PTHR24421:SF10">
    <property type="entry name" value="NITRATE_NITRITE SENSOR PROTEIN NARQ"/>
    <property type="match status" value="1"/>
</dbReference>
<keyword evidence="8" id="KW-0902">Two-component regulatory system</keyword>
<dbReference type="InterPro" id="IPR050482">
    <property type="entry name" value="Sensor_HK_TwoCompSys"/>
</dbReference>
<evidence type="ECO:0000256" key="6">
    <source>
        <dbReference type="ARBA" id="ARBA00022777"/>
    </source>
</evidence>
<dbReference type="InterPro" id="IPR011712">
    <property type="entry name" value="Sig_transdc_His_kin_sub3_dim/P"/>
</dbReference>
<keyword evidence="5" id="KW-0547">Nucleotide-binding</keyword>
<evidence type="ECO:0000259" key="11">
    <source>
        <dbReference type="Pfam" id="PF23539"/>
    </source>
</evidence>
<feature type="transmembrane region" description="Helical" evidence="9">
    <location>
        <begin position="20"/>
        <end position="49"/>
    </location>
</feature>
<keyword evidence="13" id="KW-1185">Reference proteome</keyword>
<keyword evidence="3" id="KW-0597">Phosphoprotein</keyword>
<evidence type="ECO:0000256" key="9">
    <source>
        <dbReference type="SAM" id="Phobius"/>
    </source>
</evidence>
<gene>
    <name evidence="12" type="ORF">E1261_41025</name>
</gene>
<dbReference type="RefSeq" id="WP_132415167.1">
    <property type="nucleotide sequence ID" value="NZ_SMKA01000353.1"/>
</dbReference>
<accession>A0A4R4P2Y2</accession>
<dbReference type="Proteomes" id="UP000295075">
    <property type="component" value="Unassembled WGS sequence"/>
</dbReference>
<evidence type="ECO:0000313" key="12">
    <source>
        <dbReference type="EMBL" id="TDC14977.1"/>
    </source>
</evidence>
<comment type="catalytic activity">
    <reaction evidence="1">
        <text>ATP + protein L-histidine = ADP + protein N-phospho-L-histidine.</text>
        <dbReference type="EC" id="2.7.13.3"/>
    </reaction>
</comment>
<feature type="domain" description="DUF7134" evidence="11">
    <location>
        <begin position="7"/>
        <end position="160"/>
    </location>
</feature>
<dbReference type="InterPro" id="IPR055558">
    <property type="entry name" value="DUF7134"/>
</dbReference>
<dbReference type="Pfam" id="PF07730">
    <property type="entry name" value="HisKA_3"/>
    <property type="match status" value="1"/>
</dbReference>
<evidence type="ECO:0000256" key="5">
    <source>
        <dbReference type="ARBA" id="ARBA00022741"/>
    </source>
</evidence>
<dbReference type="Gene3D" id="1.20.5.1930">
    <property type="match status" value="1"/>
</dbReference>
<keyword evidence="6 12" id="KW-0418">Kinase</keyword>
<evidence type="ECO:0000256" key="1">
    <source>
        <dbReference type="ARBA" id="ARBA00000085"/>
    </source>
</evidence>
<evidence type="ECO:0000256" key="8">
    <source>
        <dbReference type="ARBA" id="ARBA00023012"/>
    </source>
</evidence>
<evidence type="ECO:0000256" key="7">
    <source>
        <dbReference type="ARBA" id="ARBA00022840"/>
    </source>
</evidence>
<sequence length="274" mass="28826">MRGERIEAWARGHESAVDAVFAAVLLAAALVFGRVVQAEGTYFLFSALLLIPLAVRRRRPVWCLIAIALAALAQWLTVRGTVGALPADVAVPLAVHAAAAYGPRWAGRAGVIAGLVGAALGGLEWPRLRDTVVAHLVIGAFFASTVIAAWAVGTIQRLRRSQVDAQRELAVLAERARIAREMHDVVAHSLAVVIAQADGGRYAARTDAAVQALETIGAHARQALGDTRRILGVLRDGSQQSVEPAVGLGDVAALVERVRGSGWEVSLSIDDGVV</sequence>
<evidence type="ECO:0000313" key="13">
    <source>
        <dbReference type="Proteomes" id="UP000295075"/>
    </source>
</evidence>
<dbReference type="GO" id="GO:0016020">
    <property type="term" value="C:membrane"/>
    <property type="evidence" value="ECO:0007669"/>
    <property type="project" value="InterPro"/>
</dbReference>
<feature type="transmembrane region" description="Helical" evidence="9">
    <location>
        <begin position="132"/>
        <end position="152"/>
    </location>
</feature>
<evidence type="ECO:0000256" key="2">
    <source>
        <dbReference type="ARBA" id="ARBA00012438"/>
    </source>
</evidence>
<feature type="domain" description="Signal transduction histidine kinase subgroup 3 dimerisation and phosphoacceptor" evidence="10">
    <location>
        <begin position="174"/>
        <end position="237"/>
    </location>
</feature>
<evidence type="ECO:0000256" key="3">
    <source>
        <dbReference type="ARBA" id="ARBA00022553"/>
    </source>
</evidence>
<keyword evidence="4" id="KW-0808">Transferase</keyword>
<dbReference type="Pfam" id="PF23539">
    <property type="entry name" value="DUF7134"/>
    <property type="match status" value="1"/>
</dbReference>
<feature type="non-terminal residue" evidence="12">
    <location>
        <position position="274"/>
    </location>
</feature>
<organism evidence="12 13">
    <name type="scientific">Kribbella albertanoniae</name>
    <dbReference type="NCBI Taxonomy" id="1266829"/>
    <lineage>
        <taxon>Bacteria</taxon>
        <taxon>Bacillati</taxon>
        <taxon>Actinomycetota</taxon>
        <taxon>Actinomycetes</taxon>
        <taxon>Propionibacteriales</taxon>
        <taxon>Kribbellaceae</taxon>
        <taxon>Kribbella</taxon>
    </lineage>
</organism>
<keyword evidence="9" id="KW-1133">Transmembrane helix</keyword>
<dbReference type="GO" id="GO:0046983">
    <property type="term" value="F:protein dimerization activity"/>
    <property type="evidence" value="ECO:0007669"/>
    <property type="project" value="InterPro"/>
</dbReference>
<proteinExistence type="predicted"/>
<keyword evidence="9" id="KW-0472">Membrane</keyword>
<dbReference type="GO" id="GO:0005524">
    <property type="term" value="F:ATP binding"/>
    <property type="evidence" value="ECO:0007669"/>
    <property type="project" value="UniProtKB-KW"/>
</dbReference>
<dbReference type="AlphaFoldDB" id="A0A4R4P2Y2"/>
<dbReference type="OrthoDB" id="227596at2"/>
<dbReference type="PANTHER" id="PTHR24421">
    <property type="entry name" value="NITRATE/NITRITE SENSOR PROTEIN NARX-RELATED"/>
    <property type="match status" value="1"/>
</dbReference>
<dbReference type="EMBL" id="SMKA01000353">
    <property type="protein sequence ID" value="TDC14977.1"/>
    <property type="molecule type" value="Genomic_DNA"/>
</dbReference>
<dbReference type="GO" id="GO:0000155">
    <property type="term" value="F:phosphorelay sensor kinase activity"/>
    <property type="evidence" value="ECO:0007669"/>
    <property type="project" value="InterPro"/>
</dbReference>
<feature type="transmembrane region" description="Helical" evidence="9">
    <location>
        <begin position="61"/>
        <end position="78"/>
    </location>
</feature>
<evidence type="ECO:0000259" key="10">
    <source>
        <dbReference type="Pfam" id="PF07730"/>
    </source>
</evidence>
<keyword evidence="7" id="KW-0067">ATP-binding</keyword>
<protein>
    <recommendedName>
        <fullName evidence="2">histidine kinase</fullName>
        <ecNumber evidence="2">2.7.13.3</ecNumber>
    </recommendedName>
</protein>
<dbReference type="EC" id="2.7.13.3" evidence="2"/>
<reference evidence="12 13" key="1">
    <citation type="submission" date="2019-03" db="EMBL/GenBank/DDBJ databases">
        <title>Draft genome sequences of novel Actinobacteria.</title>
        <authorList>
            <person name="Sahin N."/>
            <person name="Ay H."/>
            <person name="Saygin H."/>
        </authorList>
    </citation>
    <scope>NUCLEOTIDE SEQUENCE [LARGE SCALE GENOMIC DNA]</scope>
    <source>
        <strain evidence="12 13">JCM 30547</strain>
    </source>
</reference>
<comment type="caution">
    <text evidence="12">The sequence shown here is derived from an EMBL/GenBank/DDBJ whole genome shotgun (WGS) entry which is preliminary data.</text>
</comment>
<name>A0A4R4P2Y2_9ACTN</name>
<keyword evidence="9" id="KW-0812">Transmembrane</keyword>